<keyword evidence="1" id="KW-1133">Transmembrane helix</keyword>
<dbReference type="OrthoDB" id="135759at2"/>
<feature type="transmembrane region" description="Helical" evidence="1">
    <location>
        <begin position="356"/>
        <end position="377"/>
    </location>
</feature>
<organism evidence="2 3">
    <name type="scientific">Candidatus Chloroploca asiatica</name>
    <dbReference type="NCBI Taxonomy" id="1506545"/>
    <lineage>
        <taxon>Bacteria</taxon>
        <taxon>Bacillati</taxon>
        <taxon>Chloroflexota</taxon>
        <taxon>Chloroflexia</taxon>
        <taxon>Chloroflexales</taxon>
        <taxon>Chloroflexineae</taxon>
        <taxon>Oscillochloridaceae</taxon>
        <taxon>Candidatus Chloroploca</taxon>
    </lineage>
</organism>
<protein>
    <recommendedName>
        <fullName evidence="4">Glycosyltransferase RgtA/B/C/D-like domain-containing protein</fullName>
    </recommendedName>
</protein>
<evidence type="ECO:0008006" key="4">
    <source>
        <dbReference type="Google" id="ProtNLM"/>
    </source>
</evidence>
<dbReference type="EMBL" id="LYXE01000104">
    <property type="protein sequence ID" value="PDV98306.1"/>
    <property type="molecule type" value="Genomic_DNA"/>
</dbReference>
<comment type="caution">
    <text evidence="2">The sequence shown here is derived from an EMBL/GenBank/DDBJ whole genome shotgun (WGS) entry which is preliminary data.</text>
</comment>
<keyword evidence="1" id="KW-0472">Membrane</keyword>
<proteinExistence type="predicted"/>
<keyword evidence="3" id="KW-1185">Reference proteome</keyword>
<feature type="transmembrane region" description="Helical" evidence="1">
    <location>
        <begin position="106"/>
        <end position="126"/>
    </location>
</feature>
<accession>A0A2H3KWJ2</accession>
<evidence type="ECO:0000313" key="2">
    <source>
        <dbReference type="EMBL" id="PDV98306.1"/>
    </source>
</evidence>
<feature type="transmembrane region" description="Helical" evidence="1">
    <location>
        <begin position="403"/>
        <end position="423"/>
    </location>
</feature>
<feature type="transmembrane region" description="Helical" evidence="1">
    <location>
        <begin position="435"/>
        <end position="455"/>
    </location>
</feature>
<feature type="transmembrane region" description="Helical" evidence="1">
    <location>
        <begin position="328"/>
        <end position="349"/>
    </location>
</feature>
<feature type="transmembrane region" description="Helical" evidence="1">
    <location>
        <begin position="179"/>
        <end position="205"/>
    </location>
</feature>
<evidence type="ECO:0000313" key="3">
    <source>
        <dbReference type="Proteomes" id="UP000220922"/>
    </source>
</evidence>
<reference evidence="2 3" key="1">
    <citation type="submission" date="2016-05" db="EMBL/GenBank/DDBJ databases">
        <authorList>
            <person name="Lavstsen T."/>
            <person name="Jespersen J.S."/>
        </authorList>
    </citation>
    <scope>NUCLEOTIDE SEQUENCE [LARGE SCALE GENOMIC DNA]</scope>
    <source>
        <strain evidence="2 3">B7-9</strain>
    </source>
</reference>
<dbReference type="AlphaFoldDB" id="A0A2H3KWJ2"/>
<dbReference type="RefSeq" id="WP_097653643.1">
    <property type="nucleotide sequence ID" value="NZ_LYXE01000104.1"/>
</dbReference>
<feature type="transmembrane region" description="Helical" evidence="1">
    <location>
        <begin position="250"/>
        <end position="270"/>
    </location>
</feature>
<name>A0A2H3KWJ2_9CHLR</name>
<gene>
    <name evidence="2" type="ORF">A9Q02_16015</name>
</gene>
<feature type="transmembrane region" description="Helical" evidence="1">
    <location>
        <begin position="138"/>
        <end position="159"/>
    </location>
</feature>
<keyword evidence="1" id="KW-0812">Transmembrane</keyword>
<sequence>MPKVVSALKLHLLVLGCYLVLSLFVLWPMPLHALTHVIATGPGQVDAYLGIWNVWWTAEALTTGQNPYVTPLLFHPQGLDIFWQTLSLPQGLLALPVTLTAGPLPAYNLLILLSFVLGGYFSFLLIRTALRLIFPDPAHLHLIAYAALVGGAVYTFAPFHMQKVLDAQLEVASIQWVPLWALATLKLLIRPTWFWALLSGLLLLWVGLGTWYYGLFALISAGVLAGLWALQPREPGSPSTAELRLPIKGWFLDLRLLAWGLVPILLWFLLMTPRLLHLIREGDELLGDTRTEQHALADLISFWLANPNHPLWGEAVTVFYTSLHPGEILWNVAFGLVGIALALVGVATTWRTQWRWLVLGVLASAMALGPEIMLFGWHTGIPGPYALIHDLPGVRSSHRPNHFVVIAILTTALFAAAGTYHLLRRARRRGAQWLTAGLLVAVLLIDGWAGSLPLFQRPMPQAYLTMPPPDGTGGLLPIPVHLNVSNSEHLWSQTAHRWPIVGGFIGREPPYPLGRYAPGVRELRFGQVYRDDILTPGWPELARETLAAYTIHSVVFHHASMGTTLTFMRDLVDEMGLEPGVQDAEVTFYPVPEPPVKRPLAYLGSGWGDLEEDRGTRWRWMEPTAQLFLLNPEATARPVRLSLDLEAFAQVRPLTLQVGDAPPFTIDVARERSVRHLRLILPPGETVVYLNAPADSSPDQSGRQLSIAVMGIAIE</sequence>
<evidence type="ECO:0000256" key="1">
    <source>
        <dbReference type="SAM" id="Phobius"/>
    </source>
</evidence>
<dbReference type="Proteomes" id="UP000220922">
    <property type="component" value="Unassembled WGS sequence"/>
</dbReference>
<feature type="transmembrane region" description="Helical" evidence="1">
    <location>
        <begin position="12"/>
        <end position="29"/>
    </location>
</feature>